<dbReference type="GO" id="GO:0006351">
    <property type="term" value="P:DNA-templated transcription"/>
    <property type="evidence" value="ECO:0007669"/>
    <property type="project" value="InterPro"/>
</dbReference>
<protein>
    <submittedName>
        <fullName evidence="7">Uncharacterized protein</fullName>
    </submittedName>
</protein>
<dbReference type="GO" id="GO:0000428">
    <property type="term" value="C:DNA-directed RNA polymerase complex"/>
    <property type="evidence" value="ECO:0007669"/>
    <property type="project" value="UniProtKB-KW"/>
</dbReference>
<reference evidence="7 8" key="1">
    <citation type="submission" date="2019-09" db="EMBL/GenBank/DDBJ databases">
        <title>The hologenome of the rock-dwelling lichen Lasallia pustulata.</title>
        <authorList>
            <person name="Greshake Tzovaras B."/>
            <person name="Segers F."/>
            <person name="Bicker A."/>
            <person name="Dal Grande F."/>
            <person name="Otte J."/>
            <person name="Hankeln T."/>
            <person name="Schmitt I."/>
            <person name="Ebersberger I."/>
        </authorList>
    </citation>
    <scope>NUCLEOTIDE SEQUENCE [LARGE SCALE GENOMIC DNA]</scope>
    <source>
        <strain evidence="7">A1-1</strain>
    </source>
</reference>
<dbReference type="GO" id="GO:0003677">
    <property type="term" value="F:DNA binding"/>
    <property type="evidence" value="ECO:0007669"/>
    <property type="project" value="InterPro"/>
</dbReference>
<dbReference type="Proteomes" id="UP000324767">
    <property type="component" value="Unassembled WGS sequence"/>
</dbReference>
<feature type="compositionally biased region" description="Low complexity" evidence="6">
    <location>
        <begin position="77"/>
        <end position="87"/>
    </location>
</feature>
<keyword evidence="3" id="KW-0240">DNA-directed RNA polymerase</keyword>
<feature type="compositionally biased region" description="Pro residues" evidence="6">
    <location>
        <begin position="220"/>
        <end position="233"/>
    </location>
</feature>
<keyword evidence="5" id="KW-0539">Nucleus</keyword>
<feature type="compositionally biased region" description="Low complexity" evidence="6">
    <location>
        <begin position="147"/>
        <end position="162"/>
    </location>
</feature>
<feature type="region of interest" description="Disordered" evidence="6">
    <location>
        <begin position="145"/>
        <end position="247"/>
    </location>
</feature>
<name>A0A5M8PRS5_9LECA</name>
<dbReference type="AlphaFoldDB" id="A0A5M8PRS5"/>
<evidence type="ECO:0000256" key="3">
    <source>
        <dbReference type="ARBA" id="ARBA00022478"/>
    </source>
</evidence>
<evidence type="ECO:0000256" key="5">
    <source>
        <dbReference type="ARBA" id="ARBA00023242"/>
    </source>
</evidence>
<feature type="compositionally biased region" description="Basic and acidic residues" evidence="6">
    <location>
        <begin position="15"/>
        <end position="27"/>
    </location>
</feature>
<dbReference type="OrthoDB" id="532500at2759"/>
<comment type="subcellular location">
    <subcellularLocation>
        <location evidence="1">Nucleus</location>
        <location evidence="1">Nucleolus</location>
    </subcellularLocation>
</comment>
<feature type="compositionally biased region" description="Basic residues" evidence="6">
    <location>
        <begin position="210"/>
        <end position="219"/>
    </location>
</feature>
<evidence type="ECO:0000256" key="2">
    <source>
        <dbReference type="ARBA" id="ARBA00009430"/>
    </source>
</evidence>
<evidence type="ECO:0000313" key="8">
    <source>
        <dbReference type="Proteomes" id="UP000324767"/>
    </source>
</evidence>
<keyword evidence="4" id="KW-0804">Transcription</keyword>
<comment type="similarity">
    <text evidence="2">Belongs to the eukaryotic RPA49/POLR1E RNA polymerase subunit family.</text>
</comment>
<evidence type="ECO:0000256" key="4">
    <source>
        <dbReference type="ARBA" id="ARBA00023163"/>
    </source>
</evidence>
<organism evidence="7 8">
    <name type="scientific">Lasallia pustulata</name>
    <dbReference type="NCBI Taxonomy" id="136370"/>
    <lineage>
        <taxon>Eukaryota</taxon>
        <taxon>Fungi</taxon>
        <taxon>Dikarya</taxon>
        <taxon>Ascomycota</taxon>
        <taxon>Pezizomycotina</taxon>
        <taxon>Lecanoromycetes</taxon>
        <taxon>OSLEUM clade</taxon>
        <taxon>Umbilicariomycetidae</taxon>
        <taxon>Umbilicariales</taxon>
        <taxon>Umbilicariaceae</taxon>
        <taxon>Lasallia</taxon>
    </lineage>
</organism>
<proteinExistence type="inferred from homology"/>
<evidence type="ECO:0000313" key="7">
    <source>
        <dbReference type="EMBL" id="KAA6412117.1"/>
    </source>
</evidence>
<accession>A0A5M8PRS5</accession>
<evidence type="ECO:0000256" key="1">
    <source>
        <dbReference type="ARBA" id="ARBA00004604"/>
    </source>
</evidence>
<sequence>MAQDKAEKKRKRKRAAENGDHPSKKVVIDSPSQVVKVSILQDTGDWAPVIATTPGLSLSSIPAFKPYKKPLPPPTTRPSSTARSSISTTSLLLHSSYHPKLDYTAREEDSHAAEPLLKHYIGVYNPTTSDLQVLEARNLVLRSSLRPTTAETPTPAVAESEPSQPNPSTSARTTLGLAFGTQKSRKAISARTENAIRASSPAPPTPHSTPRLRHPRHPPRPLPRAPPPPPPSPFLQAHPAPNLAATSPRDVYPLTTLIGAPALRALRAQDWVDKVRRGEEVRTGSRGGEEGVGGEELRGCWGWEEGVLEGVRGRFADGGVMNKWAVDNLITHVCALALAVDDFEVDTYLLREDLRLENKEITQYFRELGCKVMPMSDTEIARLKLTKAEGKGRKVARLMLPLEFPKVRVRDSRRR</sequence>
<dbReference type="Pfam" id="PF06870">
    <property type="entry name" value="RNA_pol_I_A49"/>
    <property type="match status" value="2"/>
</dbReference>
<feature type="region of interest" description="Disordered" evidence="6">
    <location>
        <begin position="60"/>
        <end position="87"/>
    </location>
</feature>
<gene>
    <name evidence="7" type="ORF">FRX48_04267</name>
</gene>
<dbReference type="InterPro" id="IPR009668">
    <property type="entry name" value="RNA_pol-assoc_fac_A49-like"/>
</dbReference>
<evidence type="ECO:0000256" key="6">
    <source>
        <dbReference type="SAM" id="MobiDB-lite"/>
    </source>
</evidence>
<dbReference type="PANTHER" id="PTHR14440">
    <property type="entry name" value="DNA-DIRECTED RNA POLYMERASE I SUBUNIT RPA49"/>
    <property type="match status" value="1"/>
</dbReference>
<feature type="region of interest" description="Disordered" evidence="6">
    <location>
        <begin position="1"/>
        <end position="29"/>
    </location>
</feature>
<comment type="caution">
    <text evidence="7">The sequence shown here is derived from an EMBL/GenBank/DDBJ whole genome shotgun (WGS) entry which is preliminary data.</text>
</comment>
<dbReference type="GO" id="GO:0005730">
    <property type="term" value="C:nucleolus"/>
    <property type="evidence" value="ECO:0007669"/>
    <property type="project" value="UniProtKB-SubCell"/>
</dbReference>
<dbReference type="EMBL" id="VXIT01000006">
    <property type="protein sequence ID" value="KAA6412117.1"/>
    <property type="molecule type" value="Genomic_DNA"/>
</dbReference>